<reference evidence="3" key="1">
    <citation type="journal article" date="2019" name="Int. J. Syst. Evol. Microbiol.">
        <title>The Global Catalogue of Microorganisms (GCM) 10K type strain sequencing project: providing services to taxonomists for standard genome sequencing and annotation.</title>
        <authorList>
            <consortium name="The Broad Institute Genomics Platform"/>
            <consortium name="The Broad Institute Genome Sequencing Center for Infectious Disease"/>
            <person name="Wu L."/>
            <person name="Ma J."/>
        </authorList>
    </citation>
    <scope>NUCLEOTIDE SEQUENCE [LARGE SCALE GENOMIC DNA]</scope>
    <source>
        <strain evidence="3">CECT 7297</strain>
    </source>
</reference>
<proteinExistence type="predicted"/>
<dbReference type="EMBL" id="JBHSDI010000010">
    <property type="protein sequence ID" value="MFC4258603.1"/>
    <property type="molecule type" value="Genomic_DNA"/>
</dbReference>
<dbReference type="InterPro" id="IPR025489">
    <property type="entry name" value="DUF4381"/>
</dbReference>
<evidence type="ECO:0000313" key="2">
    <source>
        <dbReference type="EMBL" id="MFC4258603.1"/>
    </source>
</evidence>
<feature type="transmembrane region" description="Helical" evidence="1">
    <location>
        <begin position="26"/>
        <end position="46"/>
    </location>
</feature>
<name>A0ABV8QFP6_9GAMM</name>
<dbReference type="Pfam" id="PF14316">
    <property type="entry name" value="DUF4381"/>
    <property type="match status" value="1"/>
</dbReference>
<keyword evidence="3" id="KW-1185">Reference proteome</keyword>
<keyword evidence="1" id="KW-0812">Transmembrane</keyword>
<dbReference type="RefSeq" id="WP_379886131.1">
    <property type="nucleotide sequence ID" value="NZ_JBHSDI010000010.1"/>
</dbReference>
<keyword evidence="1" id="KW-0472">Membrane</keyword>
<evidence type="ECO:0000256" key="1">
    <source>
        <dbReference type="SAM" id="Phobius"/>
    </source>
</evidence>
<accession>A0ABV8QFP6</accession>
<sequence length="151" mass="17347">MPEEVLEQLRDIQPPPPAGFWPLAQGWWVLAALVMVTVIVAIVVGWRRYRRHAPKRAALARLYRYSVPDHPGPDWYAGLNRLLKEAALARHPAEQPAGLSGDQWVRFLARTSGDPDQPWQQLVNASYRPHSELPPAQARQLAEHWIRRQSW</sequence>
<gene>
    <name evidence="2" type="ORF">ACFOZ5_06075</name>
</gene>
<dbReference type="Proteomes" id="UP001595798">
    <property type="component" value="Unassembled WGS sequence"/>
</dbReference>
<comment type="caution">
    <text evidence="2">The sequence shown here is derived from an EMBL/GenBank/DDBJ whole genome shotgun (WGS) entry which is preliminary data.</text>
</comment>
<keyword evidence="1" id="KW-1133">Transmembrane helix</keyword>
<evidence type="ECO:0000313" key="3">
    <source>
        <dbReference type="Proteomes" id="UP001595798"/>
    </source>
</evidence>
<organism evidence="2 3">
    <name type="scientific">Marinobacter lacisalsi</name>
    <dbReference type="NCBI Taxonomy" id="475979"/>
    <lineage>
        <taxon>Bacteria</taxon>
        <taxon>Pseudomonadati</taxon>
        <taxon>Pseudomonadota</taxon>
        <taxon>Gammaproteobacteria</taxon>
        <taxon>Pseudomonadales</taxon>
        <taxon>Marinobacteraceae</taxon>
        <taxon>Marinobacter</taxon>
    </lineage>
</organism>
<protein>
    <submittedName>
        <fullName evidence="2">DUF4381 domain-containing protein</fullName>
    </submittedName>
</protein>